<dbReference type="InterPro" id="IPR001680">
    <property type="entry name" value="WD40_rpt"/>
</dbReference>
<dbReference type="Pfam" id="PF22722">
    <property type="entry name" value="NA-iREase1"/>
    <property type="match status" value="1"/>
</dbReference>
<dbReference type="FunFam" id="2.130.10.10:FF:000228">
    <property type="entry name" value="COMPASS-like H3K4 histone methylase component WDR5A"/>
    <property type="match status" value="1"/>
</dbReference>
<dbReference type="PROSITE" id="PS50294">
    <property type="entry name" value="WD_REPEATS_REGION"/>
    <property type="match status" value="14"/>
</dbReference>
<feature type="repeat" description="WD" evidence="3">
    <location>
        <begin position="969"/>
        <end position="1010"/>
    </location>
</feature>
<dbReference type="InterPro" id="IPR001646">
    <property type="entry name" value="5peptide_repeat"/>
</dbReference>
<sequence>MMLISLDLVISLLTAIPFGTIKDKFQRNETVIKLLKRFNLDPDAPPADFSGVYVYTLVEYGAGKPKQILELFRQPEIESAFRKAFESDSPAMLIQAGENYLNESTLGKEIRDLGIDPRREFMAFAAVFMEVAKRTRTLGDVMMGNAIASLQKRLSMVMDRIERLPTLEGIRTEFARLEAEDYPALPAAASTNIQKSQAFILSQQVRGWFETLSYKFETYQISEDNYFEWIINVPVRRNRYDRILVRGIAGEAGLRDISALRESVEKQRTDEGWLVTARRISRAARDEVEKPENRHLACYTFDELLDQDADFTAYLDWLETEITSRGIDTKYVPLACTKEEIDPDTHRKIGVSHYDGRDGWIEGYIDLWLDDPVKEHISVLGEFGTGKTWFAMHYAWMALQRYRDAQKRGLERPRLPLVIPLRDYAKAVSVESLFSEFFFRKHEIPLAGYSAFEQLNRMGKFLLIFDGFDEMAAKCDRQETINNFWELAKAVVPGAKVILTCRTEHFPEGKEGRALFNAELQASTTILTGETPQFEVLELEKFNDDQIRQALSFQTEVATVEKVMGNPQLLDLARRPVMTELILEALPDIEAGKPVDMSRIYLYAVRRKIERDIKAERTFTSLADKLYFLCELSWEMLSTDQMSLNYRGFPDRIRGLFGSIVQEEKDLDHWHYDMMGQTMLIRNADGDYTPAHRSLLEFFVAYKFAAELGVLAADFTELVAPEQSCVNPNAAPQEYTWSNYCRLQAQKRNQKELIAPLKGFVAEDLGQLRQSFGHAPLTKAVMDLLLPMVGAVPPCPPAPGLGATTERGATTGGLPLLEILEATRGKTESEVGYVGGNAATLLVKIDRTALEGKDLSHAVILGADFTNASLRRVNFAEANLTDSTFSKIFGSVRSVTFSPDGKLLATGDSDGVVRLWEASSGREILTCKGHTNVVESVAFSPDGEILASGSYDQIIKLWDVKTGECLKVLQGHTESVMSVTFNPDGNILASGSFDRTIRLWDIHTGECCKILQDHTKVVLSVAFHPAGEMLASGSGDKTVRLWNVGTGECLKILYGHKNVFSVAFNSAGEILASGSDDETVRLWNIGSGECLQILEGHFEKVRSITFSPNGEILASGSHDRTTKLWDIRTGECLNTLQGHNDRIGSVAFHPAGEILVSGSGDQTLKLWDINTGECLNTLQGHSTQVRSIAFTPNGEMLASGDDAQTVKLWDVSSGECLKILHGHLDRVDLVAFSPNGEILASGSYDETLRLWDVSSGECLHTLPEWGNQVHSIAFSPSGEILASASYNQTLKLWDVSSGQCLKTLQGHNSSVHSAAFSPLGEIFASTGYDGTVRLWDIHTGECLQILQAHTAWARAIAFSQNGEILASGSVDQTIRLWDVRSGECFQILQGHTDWISSVAFSSSSEILVSGSVDGTVRLWDISTGECLKILQGHTSRINSVAFSSNGKIIAACSRDGTIRLWDFQTGECIKILKSDRPYEEMNITGVTGLTEVEKATLKALGAVEN</sequence>
<dbReference type="InterPro" id="IPR027417">
    <property type="entry name" value="P-loop_NTPase"/>
</dbReference>
<feature type="repeat" description="WD" evidence="3">
    <location>
        <begin position="1136"/>
        <end position="1177"/>
    </location>
</feature>
<dbReference type="PROSITE" id="PS50082">
    <property type="entry name" value="WD_REPEATS_2"/>
    <property type="match status" value="14"/>
</dbReference>
<dbReference type="SMART" id="SM00320">
    <property type="entry name" value="WD40"/>
    <property type="match status" value="14"/>
</dbReference>
<dbReference type="InterPro" id="IPR019775">
    <property type="entry name" value="WD40_repeat_CS"/>
</dbReference>
<reference evidence="5" key="1">
    <citation type="submission" date="2017-10" db="EMBL/GenBank/DDBJ databases">
        <title>Draft genome sequence of the planktic cyanobacteria Tychonema bourrellyi isolated from alpine lentic freshwater.</title>
        <authorList>
            <person name="Tett A."/>
            <person name="Armanini F."/>
            <person name="Asnicar F."/>
            <person name="Boscaini A."/>
            <person name="Pasolli E."/>
            <person name="Zolfo M."/>
            <person name="Donati C."/>
            <person name="Salmaso N."/>
            <person name="Segata N."/>
        </authorList>
    </citation>
    <scope>NUCLEOTIDE SEQUENCE</scope>
    <source>
        <strain evidence="5">FEM_GT703</strain>
    </source>
</reference>
<feature type="repeat" description="WD" evidence="3">
    <location>
        <begin position="1346"/>
        <end position="1387"/>
    </location>
</feature>
<dbReference type="Pfam" id="PF22736">
    <property type="entry name" value="NNH5"/>
    <property type="match status" value="1"/>
</dbReference>
<dbReference type="Pfam" id="PF00400">
    <property type="entry name" value="WD40"/>
    <property type="match status" value="9"/>
</dbReference>
<dbReference type="SUPFAM" id="SSF141571">
    <property type="entry name" value="Pentapeptide repeat-like"/>
    <property type="match status" value="1"/>
</dbReference>
<name>A0A2G4EWL0_9CYAN</name>
<evidence type="ECO:0000313" key="5">
    <source>
        <dbReference type="EMBL" id="PHX53942.1"/>
    </source>
</evidence>
<feature type="repeat" description="WD" evidence="3">
    <location>
        <begin position="927"/>
        <end position="968"/>
    </location>
</feature>
<keyword evidence="2" id="KW-0677">Repeat</keyword>
<protein>
    <recommendedName>
        <fullName evidence="4">NACHT domain-containing protein</fullName>
    </recommendedName>
</protein>
<dbReference type="Proteomes" id="UP000226442">
    <property type="component" value="Unassembled WGS sequence"/>
</dbReference>
<feature type="repeat" description="WD" evidence="3">
    <location>
        <begin position="1430"/>
        <end position="1471"/>
    </location>
</feature>
<dbReference type="Pfam" id="PF05729">
    <property type="entry name" value="NACHT"/>
    <property type="match status" value="1"/>
</dbReference>
<gene>
    <name evidence="5" type="ORF">CP500_018790</name>
</gene>
<dbReference type="Pfam" id="PF00805">
    <property type="entry name" value="Pentapeptide"/>
    <property type="match status" value="1"/>
</dbReference>
<feature type="repeat" description="WD" evidence="3">
    <location>
        <begin position="1220"/>
        <end position="1261"/>
    </location>
</feature>
<feature type="repeat" description="WD" evidence="3">
    <location>
        <begin position="892"/>
        <end position="926"/>
    </location>
</feature>
<feature type="repeat" description="WD" evidence="3">
    <location>
        <begin position="1178"/>
        <end position="1219"/>
    </location>
</feature>
<dbReference type="InterPro" id="IPR007111">
    <property type="entry name" value="NACHT_NTPase"/>
</dbReference>
<feature type="repeat" description="WD" evidence="3">
    <location>
        <begin position="1059"/>
        <end position="1093"/>
    </location>
</feature>
<keyword evidence="6" id="KW-1185">Reference proteome</keyword>
<dbReference type="InterPro" id="IPR036322">
    <property type="entry name" value="WD40_repeat_dom_sf"/>
</dbReference>
<dbReference type="Gene3D" id="3.40.50.300">
    <property type="entry name" value="P-loop containing nucleotide triphosphate hydrolases"/>
    <property type="match status" value="1"/>
</dbReference>
<keyword evidence="1 3" id="KW-0853">WD repeat</keyword>
<feature type="repeat" description="WD" evidence="3">
    <location>
        <begin position="1094"/>
        <end position="1135"/>
    </location>
</feature>
<accession>A0A2G4EWL0</accession>
<dbReference type="InterPro" id="IPR015943">
    <property type="entry name" value="WD40/YVTN_repeat-like_dom_sf"/>
</dbReference>
<feature type="domain" description="NACHT" evidence="4">
    <location>
        <begin position="375"/>
        <end position="503"/>
    </location>
</feature>
<dbReference type="Gene3D" id="2.160.20.80">
    <property type="entry name" value="E3 ubiquitin-protein ligase SopA"/>
    <property type="match status" value="1"/>
</dbReference>
<feature type="repeat" description="WD" evidence="3">
    <location>
        <begin position="1262"/>
        <end position="1303"/>
    </location>
</feature>
<dbReference type="CDD" id="cd00200">
    <property type="entry name" value="WD40"/>
    <property type="match status" value="2"/>
</dbReference>
<dbReference type="InterPro" id="IPR054557">
    <property type="entry name" value="NA-iREase1_dom"/>
</dbReference>
<evidence type="ECO:0000313" key="6">
    <source>
        <dbReference type="Proteomes" id="UP000226442"/>
    </source>
</evidence>
<dbReference type="InterPro" id="IPR020472">
    <property type="entry name" value="WD40_PAC1"/>
</dbReference>
<feature type="repeat" description="WD" evidence="3">
    <location>
        <begin position="1388"/>
        <end position="1429"/>
    </location>
</feature>
<evidence type="ECO:0000259" key="4">
    <source>
        <dbReference type="PROSITE" id="PS50837"/>
    </source>
</evidence>
<evidence type="ECO:0000256" key="1">
    <source>
        <dbReference type="ARBA" id="ARBA00022574"/>
    </source>
</evidence>
<feature type="repeat" description="WD" evidence="3">
    <location>
        <begin position="1011"/>
        <end position="1052"/>
    </location>
</feature>
<dbReference type="SUPFAM" id="SSF50978">
    <property type="entry name" value="WD40 repeat-like"/>
    <property type="match status" value="2"/>
</dbReference>
<dbReference type="SUPFAM" id="SSF52540">
    <property type="entry name" value="P-loop containing nucleoside triphosphate hydrolases"/>
    <property type="match status" value="1"/>
</dbReference>
<dbReference type="InterPro" id="IPR054610">
    <property type="entry name" value="NNH"/>
</dbReference>
<evidence type="ECO:0000256" key="2">
    <source>
        <dbReference type="ARBA" id="ARBA00022737"/>
    </source>
</evidence>
<organism evidence="5 6">
    <name type="scientific">Tychonema bourrellyi FEM_GT703</name>
    <dbReference type="NCBI Taxonomy" id="2040638"/>
    <lineage>
        <taxon>Bacteria</taxon>
        <taxon>Bacillati</taxon>
        <taxon>Cyanobacteriota</taxon>
        <taxon>Cyanophyceae</taxon>
        <taxon>Oscillatoriophycideae</taxon>
        <taxon>Oscillatoriales</taxon>
        <taxon>Microcoleaceae</taxon>
        <taxon>Tychonema</taxon>
    </lineage>
</organism>
<evidence type="ECO:0000256" key="3">
    <source>
        <dbReference type="PROSITE-ProRule" id="PRU00221"/>
    </source>
</evidence>
<dbReference type="PRINTS" id="PR00320">
    <property type="entry name" value="GPROTEINBRPT"/>
</dbReference>
<dbReference type="EMBL" id="NXIB02000138">
    <property type="protein sequence ID" value="PHX53942.1"/>
    <property type="molecule type" value="Genomic_DNA"/>
</dbReference>
<dbReference type="PROSITE" id="PS50837">
    <property type="entry name" value="NACHT"/>
    <property type="match status" value="1"/>
</dbReference>
<dbReference type="PROSITE" id="PS00678">
    <property type="entry name" value="WD_REPEATS_1"/>
    <property type="match status" value="12"/>
</dbReference>
<dbReference type="Pfam" id="PF25173">
    <property type="entry name" value="Beta-prop_WDR3_1st"/>
    <property type="match status" value="1"/>
</dbReference>
<dbReference type="OrthoDB" id="567898at2"/>
<comment type="caution">
    <text evidence="5">The sequence shown here is derived from an EMBL/GenBank/DDBJ whole genome shotgun (WGS) entry which is preliminary data.</text>
</comment>
<dbReference type="PANTHER" id="PTHR19848">
    <property type="entry name" value="WD40 REPEAT PROTEIN"/>
    <property type="match status" value="1"/>
</dbReference>
<dbReference type="PANTHER" id="PTHR19848:SF8">
    <property type="entry name" value="F-BOX AND WD REPEAT DOMAIN CONTAINING 7"/>
    <property type="match status" value="1"/>
</dbReference>
<dbReference type="Gene3D" id="2.130.10.10">
    <property type="entry name" value="YVTN repeat-like/Quinoprotein amine dehydrogenase"/>
    <property type="match status" value="6"/>
</dbReference>
<feature type="repeat" description="WD" evidence="3">
    <location>
        <begin position="1304"/>
        <end position="1345"/>
    </location>
</feature>
<proteinExistence type="predicted"/>